<dbReference type="GO" id="GO:0008017">
    <property type="term" value="F:microtubule binding"/>
    <property type="evidence" value="ECO:0007669"/>
    <property type="project" value="InterPro"/>
</dbReference>
<evidence type="ECO:0000313" key="2">
    <source>
        <dbReference type="EMBL" id="KAF2289974.1"/>
    </source>
</evidence>
<keyword evidence="3" id="KW-1185">Reference proteome</keyword>
<name>A0A6A6KNA7_HEVBR</name>
<dbReference type="InterPro" id="IPR045882">
    <property type="entry name" value="GPT1/2"/>
</dbReference>
<dbReference type="AlphaFoldDB" id="A0A6A6KNA7"/>
<evidence type="ECO:0000313" key="3">
    <source>
        <dbReference type="Proteomes" id="UP000467840"/>
    </source>
</evidence>
<proteinExistence type="predicted"/>
<evidence type="ECO:0000256" key="1">
    <source>
        <dbReference type="SAM" id="MobiDB-lite"/>
    </source>
</evidence>
<dbReference type="PANTHER" id="PTHR33737">
    <property type="entry name" value="OS05G0121800 PROTEIN"/>
    <property type="match status" value="1"/>
</dbReference>
<protein>
    <submittedName>
        <fullName evidence="2">Uncharacterized protein</fullName>
    </submittedName>
</protein>
<dbReference type="EMBL" id="JAAGAX010000016">
    <property type="protein sequence ID" value="KAF2289974.1"/>
    <property type="molecule type" value="Genomic_DNA"/>
</dbReference>
<sequence>MASKSELRTSSSTIDSLGSLSSDGSSRCSLYSEKRKIDSKTGNHFSTVSSVKSTLKTESRSKNQSMSPRISPSVTKAKFSASISPASSISEWSLESMSPTSTLNKRTNSSRPSLDTRFARMLMTMVMLPKFWTLKTILVTNAQWDMVPRSLDCQVSVEREFQQEVVQLFIQIQSNRQGFGCHHQKLASLMGLVLISCSLSIVQEWGSGFAKFLHYSGEIRSAHSQRKEQSHPAVPRGLPRYGVENVSPSGRSNEAKLGRLQPIALAVRGTKASAQQNASEIKPKPPLPLQAPPGNASKKVGENAAYGQKKILGLLSNINEKGKTCFEDQVDHLASQVGAMDIHREIQQKPVLDSCSLHQVNESRAVKTSAQEEFVKLLMPALL</sequence>
<feature type="region of interest" description="Disordered" evidence="1">
    <location>
        <begin position="274"/>
        <end position="300"/>
    </location>
</feature>
<feature type="compositionally biased region" description="Low complexity" evidence="1">
    <location>
        <begin position="8"/>
        <end position="29"/>
    </location>
</feature>
<feature type="compositionally biased region" description="Polar residues" evidence="1">
    <location>
        <begin position="62"/>
        <end position="74"/>
    </location>
</feature>
<accession>A0A6A6KNA7</accession>
<comment type="caution">
    <text evidence="2">The sequence shown here is derived from an EMBL/GenBank/DDBJ whole genome shotgun (WGS) entry which is preliminary data.</text>
</comment>
<gene>
    <name evidence="2" type="ORF">GH714_039385</name>
</gene>
<feature type="compositionally biased region" description="Basic and acidic residues" evidence="1">
    <location>
        <begin position="32"/>
        <end position="41"/>
    </location>
</feature>
<feature type="region of interest" description="Disordered" evidence="1">
    <location>
        <begin position="1"/>
        <end position="74"/>
    </location>
</feature>
<dbReference type="Proteomes" id="UP000467840">
    <property type="component" value="Chromosome 8"/>
</dbReference>
<organism evidence="2 3">
    <name type="scientific">Hevea brasiliensis</name>
    <name type="common">Para rubber tree</name>
    <name type="synonym">Siphonia brasiliensis</name>
    <dbReference type="NCBI Taxonomy" id="3981"/>
    <lineage>
        <taxon>Eukaryota</taxon>
        <taxon>Viridiplantae</taxon>
        <taxon>Streptophyta</taxon>
        <taxon>Embryophyta</taxon>
        <taxon>Tracheophyta</taxon>
        <taxon>Spermatophyta</taxon>
        <taxon>Magnoliopsida</taxon>
        <taxon>eudicotyledons</taxon>
        <taxon>Gunneridae</taxon>
        <taxon>Pentapetalae</taxon>
        <taxon>rosids</taxon>
        <taxon>fabids</taxon>
        <taxon>Malpighiales</taxon>
        <taxon>Euphorbiaceae</taxon>
        <taxon>Crotonoideae</taxon>
        <taxon>Micrandreae</taxon>
        <taxon>Hevea</taxon>
    </lineage>
</organism>
<reference evidence="2 3" key="1">
    <citation type="journal article" date="2020" name="Mol. Plant">
        <title>The Chromosome-Based Rubber Tree Genome Provides New Insights into Spurge Genome Evolution and Rubber Biosynthesis.</title>
        <authorList>
            <person name="Liu J."/>
            <person name="Shi C."/>
            <person name="Shi C.C."/>
            <person name="Li W."/>
            <person name="Zhang Q.J."/>
            <person name="Zhang Y."/>
            <person name="Li K."/>
            <person name="Lu H.F."/>
            <person name="Shi C."/>
            <person name="Zhu S.T."/>
            <person name="Xiao Z.Y."/>
            <person name="Nan H."/>
            <person name="Yue Y."/>
            <person name="Zhu X.G."/>
            <person name="Wu Y."/>
            <person name="Hong X.N."/>
            <person name="Fan G.Y."/>
            <person name="Tong Y."/>
            <person name="Zhang D."/>
            <person name="Mao C.L."/>
            <person name="Liu Y.L."/>
            <person name="Hao S.J."/>
            <person name="Liu W.Q."/>
            <person name="Lv M.Q."/>
            <person name="Zhang H.B."/>
            <person name="Liu Y."/>
            <person name="Hu-Tang G.R."/>
            <person name="Wang J.P."/>
            <person name="Wang J.H."/>
            <person name="Sun Y.H."/>
            <person name="Ni S.B."/>
            <person name="Chen W.B."/>
            <person name="Zhang X.C."/>
            <person name="Jiao Y.N."/>
            <person name="Eichler E.E."/>
            <person name="Li G.H."/>
            <person name="Liu X."/>
            <person name="Gao L.Z."/>
        </authorList>
    </citation>
    <scope>NUCLEOTIDE SEQUENCE [LARGE SCALE GENOMIC DNA]</scope>
    <source>
        <strain evidence="3">cv. GT1</strain>
        <tissue evidence="2">Leaf</tissue>
    </source>
</reference>
<dbReference type="PANTHER" id="PTHR33737:SF2">
    <property type="entry name" value="OS12G0102700 PROTEIN"/>
    <property type="match status" value="1"/>
</dbReference>